<dbReference type="EC" id="3.6.1.22" evidence="4"/>
<dbReference type="PANTHER" id="PTHR42904:SF6">
    <property type="entry name" value="NAD-CAPPED RNA HYDROLASE NUDT12"/>
    <property type="match status" value="1"/>
</dbReference>
<dbReference type="PROSITE" id="PS51462">
    <property type="entry name" value="NUDIX"/>
    <property type="match status" value="1"/>
</dbReference>
<dbReference type="CDD" id="cd03429">
    <property type="entry name" value="NUDIX_NADH_pyrophosphatase_Nudt13"/>
    <property type="match status" value="1"/>
</dbReference>
<dbReference type="STRING" id="640635.SAMN04489806_3139"/>
<protein>
    <recommendedName>
        <fullName evidence="4">NAD(+) diphosphatase</fullName>
        <ecNumber evidence="4">3.6.1.22</ecNumber>
    </recommendedName>
</protein>
<gene>
    <name evidence="11" type="ORF">SAMN04489806_3139</name>
</gene>
<evidence type="ECO:0000259" key="10">
    <source>
        <dbReference type="PROSITE" id="PS51462"/>
    </source>
</evidence>
<accession>A0A1H4TA16</accession>
<dbReference type="InterPro" id="IPR049734">
    <property type="entry name" value="NudC-like_C"/>
</dbReference>
<keyword evidence="5" id="KW-0479">Metal-binding</keyword>
<dbReference type="EMBL" id="FNRY01000002">
    <property type="protein sequence ID" value="SEC52971.1"/>
    <property type="molecule type" value="Genomic_DNA"/>
</dbReference>
<evidence type="ECO:0000256" key="5">
    <source>
        <dbReference type="ARBA" id="ARBA00022723"/>
    </source>
</evidence>
<dbReference type="PANTHER" id="PTHR42904">
    <property type="entry name" value="NUDIX HYDROLASE, NUDC SUBFAMILY"/>
    <property type="match status" value="1"/>
</dbReference>
<dbReference type="Gene3D" id="3.90.79.10">
    <property type="entry name" value="Nucleoside Triphosphate Pyrophosphohydrolase"/>
    <property type="match status" value="1"/>
</dbReference>
<evidence type="ECO:0000256" key="4">
    <source>
        <dbReference type="ARBA" id="ARBA00012381"/>
    </source>
</evidence>
<evidence type="ECO:0000256" key="7">
    <source>
        <dbReference type="ARBA" id="ARBA00022842"/>
    </source>
</evidence>
<evidence type="ECO:0000256" key="3">
    <source>
        <dbReference type="ARBA" id="ARBA00009595"/>
    </source>
</evidence>
<comment type="cofactor">
    <cofactor evidence="2">
        <name>Zn(2+)</name>
        <dbReference type="ChEBI" id="CHEBI:29105"/>
    </cofactor>
</comment>
<dbReference type="GO" id="GO:0019677">
    <property type="term" value="P:NAD+ catabolic process"/>
    <property type="evidence" value="ECO:0007669"/>
    <property type="project" value="TreeGrafter"/>
</dbReference>
<evidence type="ECO:0000256" key="1">
    <source>
        <dbReference type="ARBA" id="ARBA00001946"/>
    </source>
</evidence>
<dbReference type="GO" id="GO:0035529">
    <property type="term" value="F:NADH pyrophosphatase activity"/>
    <property type="evidence" value="ECO:0007669"/>
    <property type="project" value="TreeGrafter"/>
</dbReference>
<keyword evidence="8" id="KW-0520">NAD</keyword>
<dbReference type="InterPro" id="IPR020084">
    <property type="entry name" value="NUDIX_hydrolase_CS"/>
</dbReference>
<dbReference type="InterPro" id="IPR015797">
    <property type="entry name" value="NUDIX_hydrolase-like_dom_sf"/>
</dbReference>
<dbReference type="GO" id="GO:0046872">
    <property type="term" value="F:metal ion binding"/>
    <property type="evidence" value="ECO:0007669"/>
    <property type="project" value="UniProtKB-KW"/>
</dbReference>
<dbReference type="Proteomes" id="UP000199183">
    <property type="component" value="Unassembled WGS sequence"/>
</dbReference>
<comment type="similarity">
    <text evidence="3">Belongs to the Nudix hydrolase family. NudC subfamily.</text>
</comment>
<dbReference type="PROSITE" id="PS00893">
    <property type="entry name" value="NUDIX_BOX"/>
    <property type="match status" value="1"/>
</dbReference>
<dbReference type="NCBIfam" id="NF001299">
    <property type="entry name" value="PRK00241.1"/>
    <property type="match status" value="1"/>
</dbReference>
<organism evidence="11 12">
    <name type="scientific">Paramicrobacterium humi</name>
    <dbReference type="NCBI Taxonomy" id="640635"/>
    <lineage>
        <taxon>Bacteria</taxon>
        <taxon>Bacillati</taxon>
        <taxon>Actinomycetota</taxon>
        <taxon>Actinomycetes</taxon>
        <taxon>Micrococcales</taxon>
        <taxon>Microbacteriaceae</taxon>
        <taxon>Paramicrobacterium</taxon>
    </lineage>
</organism>
<dbReference type="GO" id="GO:0005829">
    <property type="term" value="C:cytosol"/>
    <property type="evidence" value="ECO:0007669"/>
    <property type="project" value="TreeGrafter"/>
</dbReference>
<keyword evidence="7" id="KW-0460">Magnesium</keyword>
<keyword evidence="12" id="KW-1185">Reference proteome</keyword>
<dbReference type="RefSeq" id="WP_245723739.1">
    <property type="nucleotide sequence ID" value="NZ_FNRY01000002.1"/>
</dbReference>
<dbReference type="Gene3D" id="3.90.79.20">
    <property type="match status" value="1"/>
</dbReference>
<sequence length="303" mass="33262">MPALGSLPLARTEFDRDGDARLKEDFLGETLRDPETRLLFVADRQLLIDDGRLVFRGIDDLPEEFLAAAYLGRIVTDGGQLEPGTRVVAVVLAEPSPRERGDWRTLRDAAVLLDDLEGGLAVEAVAVAGWHSSATRCTRCGDTTSIEHAGWMRKCVSCGTELFPRTDPAVIVLITDEDDERILLGSNAMWPEGRYSLFAGFVEAGESLEAAVEREVFEEAGVRVVDPVYLGSQPWPFPQSLMLGFSARLAPGQDAADTRPDGEEILDVRWFTRDEIAEPGDDVQLPGTSSIAHAIIQNWRDGR</sequence>
<proteinExistence type="inferred from homology"/>
<evidence type="ECO:0000256" key="9">
    <source>
        <dbReference type="ARBA" id="ARBA00023679"/>
    </source>
</evidence>
<evidence type="ECO:0000313" key="11">
    <source>
        <dbReference type="EMBL" id="SEC52971.1"/>
    </source>
</evidence>
<evidence type="ECO:0000256" key="8">
    <source>
        <dbReference type="ARBA" id="ARBA00023027"/>
    </source>
</evidence>
<dbReference type="InterPro" id="IPR050241">
    <property type="entry name" value="NAD-cap_RNA_hydrolase_NudC"/>
</dbReference>
<dbReference type="InterPro" id="IPR000086">
    <property type="entry name" value="NUDIX_hydrolase_dom"/>
</dbReference>
<feature type="domain" description="Nudix hydrolase" evidence="10">
    <location>
        <begin position="164"/>
        <end position="295"/>
    </location>
</feature>
<name>A0A1H4TA16_9MICO</name>
<keyword evidence="6" id="KW-0378">Hydrolase</keyword>
<comment type="catalytic activity">
    <reaction evidence="9">
        <text>a 5'-end NAD(+)-phospho-ribonucleoside in mRNA + H2O = a 5'-end phospho-adenosine-phospho-ribonucleoside in mRNA + beta-nicotinamide D-ribonucleotide + 2 H(+)</text>
        <dbReference type="Rhea" id="RHEA:60876"/>
        <dbReference type="Rhea" id="RHEA-COMP:15698"/>
        <dbReference type="Rhea" id="RHEA-COMP:15719"/>
        <dbReference type="ChEBI" id="CHEBI:14649"/>
        <dbReference type="ChEBI" id="CHEBI:15377"/>
        <dbReference type="ChEBI" id="CHEBI:15378"/>
        <dbReference type="ChEBI" id="CHEBI:144029"/>
        <dbReference type="ChEBI" id="CHEBI:144051"/>
    </reaction>
    <physiologicalReaction direction="left-to-right" evidence="9">
        <dbReference type="Rhea" id="RHEA:60877"/>
    </physiologicalReaction>
</comment>
<evidence type="ECO:0000313" key="12">
    <source>
        <dbReference type="Proteomes" id="UP000199183"/>
    </source>
</evidence>
<dbReference type="GO" id="GO:0006742">
    <property type="term" value="P:NADP+ catabolic process"/>
    <property type="evidence" value="ECO:0007669"/>
    <property type="project" value="TreeGrafter"/>
</dbReference>
<reference evidence="11 12" key="1">
    <citation type="submission" date="2016-10" db="EMBL/GenBank/DDBJ databases">
        <authorList>
            <person name="de Groot N.N."/>
        </authorList>
    </citation>
    <scope>NUCLEOTIDE SEQUENCE [LARGE SCALE GENOMIC DNA]</scope>
    <source>
        <strain evidence="11 12">DSM 21799</strain>
    </source>
</reference>
<evidence type="ECO:0000256" key="6">
    <source>
        <dbReference type="ARBA" id="ARBA00022801"/>
    </source>
</evidence>
<dbReference type="AlphaFoldDB" id="A0A1H4TA16"/>
<comment type="cofactor">
    <cofactor evidence="1">
        <name>Mg(2+)</name>
        <dbReference type="ChEBI" id="CHEBI:18420"/>
    </cofactor>
</comment>
<evidence type="ECO:0000256" key="2">
    <source>
        <dbReference type="ARBA" id="ARBA00001947"/>
    </source>
</evidence>
<dbReference type="Pfam" id="PF00293">
    <property type="entry name" value="NUDIX"/>
    <property type="match status" value="1"/>
</dbReference>
<dbReference type="SUPFAM" id="SSF55811">
    <property type="entry name" value="Nudix"/>
    <property type="match status" value="1"/>
</dbReference>